<feature type="non-terminal residue" evidence="2">
    <location>
        <position position="1"/>
    </location>
</feature>
<dbReference type="Proteomes" id="UP000823775">
    <property type="component" value="Unassembled WGS sequence"/>
</dbReference>
<gene>
    <name evidence="2" type="ORF">HAX54_049316</name>
</gene>
<evidence type="ECO:0000313" key="3">
    <source>
        <dbReference type="Proteomes" id="UP000823775"/>
    </source>
</evidence>
<reference evidence="2 3" key="1">
    <citation type="journal article" date="2021" name="BMC Genomics">
        <title>Datura genome reveals duplications of psychoactive alkaloid biosynthetic genes and high mutation rate following tissue culture.</title>
        <authorList>
            <person name="Rajewski A."/>
            <person name="Carter-House D."/>
            <person name="Stajich J."/>
            <person name="Litt A."/>
        </authorList>
    </citation>
    <scope>NUCLEOTIDE SEQUENCE [LARGE SCALE GENOMIC DNA]</scope>
    <source>
        <strain evidence="2">AR-01</strain>
    </source>
</reference>
<protein>
    <submittedName>
        <fullName evidence="2">Uncharacterized protein</fullName>
    </submittedName>
</protein>
<dbReference type="EMBL" id="JACEIK010000833">
    <property type="protein sequence ID" value="MCD7462767.1"/>
    <property type="molecule type" value="Genomic_DNA"/>
</dbReference>
<feature type="non-terminal residue" evidence="2">
    <location>
        <position position="101"/>
    </location>
</feature>
<evidence type="ECO:0000313" key="2">
    <source>
        <dbReference type="EMBL" id="MCD7462767.1"/>
    </source>
</evidence>
<proteinExistence type="predicted"/>
<keyword evidence="3" id="KW-1185">Reference proteome</keyword>
<comment type="caution">
    <text evidence="2">The sequence shown here is derived from an EMBL/GenBank/DDBJ whole genome shotgun (WGS) entry which is preliminary data.</text>
</comment>
<accession>A0ABS8SWL7</accession>
<organism evidence="2 3">
    <name type="scientific">Datura stramonium</name>
    <name type="common">Jimsonweed</name>
    <name type="synonym">Common thornapple</name>
    <dbReference type="NCBI Taxonomy" id="4076"/>
    <lineage>
        <taxon>Eukaryota</taxon>
        <taxon>Viridiplantae</taxon>
        <taxon>Streptophyta</taxon>
        <taxon>Embryophyta</taxon>
        <taxon>Tracheophyta</taxon>
        <taxon>Spermatophyta</taxon>
        <taxon>Magnoliopsida</taxon>
        <taxon>eudicotyledons</taxon>
        <taxon>Gunneridae</taxon>
        <taxon>Pentapetalae</taxon>
        <taxon>asterids</taxon>
        <taxon>lamiids</taxon>
        <taxon>Solanales</taxon>
        <taxon>Solanaceae</taxon>
        <taxon>Solanoideae</taxon>
        <taxon>Datureae</taxon>
        <taxon>Datura</taxon>
    </lineage>
</organism>
<feature type="region of interest" description="Disordered" evidence="1">
    <location>
        <begin position="46"/>
        <end position="69"/>
    </location>
</feature>
<evidence type="ECO:0000256" key="1">
    <source>
        <dbReference type="SAM" id="MobiDB-lite"/>
    </source>
</evidence>
<name>A0ABS8SWL7_DATST</name>
<sequence length="101" mass="11159">GHTSATVDPLQRPLGSYDGPSGYPLISPWMETNRYHGLATVEIPPLLRSPGPLATQNRTRDRGDDWSSAVTDQGINHRICCSSFLTAIASPLQQTKEIRKW</sequence>